<keyword evidence="2" id="KW-1185">Reference proteome</keyword>
<proteinExistence type="predicted"/>
<dbReference type="Proteomes" id="UP001054889">
    <property type="component" value="Unassembled WGS sequence"/>
</dbReference>
<accession>A0AAV5FJT3</accession>
<sequence>MHADLRNAEVIKAILDRYCLNSGKKISEEKSSVFFSTNTTVDDKAQVCQTLNIMIEAISDKYLGLPTMVGAERSECFTHLIDRVLARIKGWKEKLLSMGGKEVLIKSIAQSMPVYAMMVFNIPKKICKGITNAISQFWWGDEEDQRKMHWQAWWKLCIPKNKGGMGFRDLHSFNLAMLAKQVWRLLCEPDSLCASVLRARYYPDGRLLEAKLKGGSSFT</sequence>
<dbReference type="EMBL" id="BQKI01000086">
    <property type="protein sequence ID" value="GJN35059.1"/>
    <property type="molecule type" value="Genomic_DNA"/>
</dbReference>
<organism evidence="1 2">
    <name type="scientific">Eleusine coracana subsp. coracana</name>
    <dbReference type="NCBI Taxonomy" id="191504"/>
    <lineage>
        <taxon>Eukaryota</taxon>
        <taxon>Viridiplantae</taxon>
        <taxon>Streptophyta</taxon>
        <taxon>Embryophyta</taxon>
        <taxon>Tracheophyta</taxon>
        <taxon>Spermatophyta</taxon>
        <taxon>Magnoliopsida</taxon>
        <taxon>Liliopsida</taxon>
        <taxon>Poales</taxon>
        <taxon>Poaceae</taxon>
        <taxon>PACMAD clade</taxon>
        <taxon>Chloridoideae</taxon>
        <taxon>Cynodonteae</taxon>
        <taxon>Eleusininae</taxon>
        <taxon>Eleusine</taxon>
    </lineage>
</organism>
<dbReference type="PANTHER" id="PTHR33116">
    <property type="entry name" value="REVERSE TRANSCRIPTASE ZINC-BINDING DOMAIN-CONTAINING PROTEIN-RELATED-RELATED"/>
    <property type="match status" value="1"/>
</dbReference>
<reference evidence="1" key="1">
    <citation type="journal article" date="2018" name="DNA Res.">
        <title>Multiple hybrid de novo genome assembly of finger millet, an orphan allotetraploid crop.</title>
        <authorList>
            <person name="Hatakeyama M."/>
            <person name="Aluri S."/>
            <person name="Balachadran M.T."/>
            <person name="Sivarajan S.R."/>
            <person name="Patrignani A."/>
            <person name="Gruter S."/>
            <person name="Poveda L."/>
            <person name="Shimizu-Inatsugi R."/>
            <person name="Baeten J."/>
            <person name="Francoijs K.J."/>
            <person name="Nataraja K.N."/>
            <person name="Reddy Y.A.N."/>
            <person name="Phadnis S."/>
            <person name="Ravikumar R.L."/>
            <person name="Schlapbach R."/>
            <person name="Sreeman S.M."/>
            <person name="Shimizu K.K."/>
        </authorList>
    </citation>
    <scope>NUCLEOTIDE SEQUENCE</scope>
</reference>
<gene>
    <name evidence="1" type="primary">gb23789</name>
    <name evidence="1" type="ORF">PR202_gb23789</name>
</gene>
<reference evidence="1" key="2">
    <citation type="submission" date="2021-12" db="EMBL/GenBank/DDBJ databases">
        <title>Resequencing data analysis of finger millet.</title>
        <authorList>
            <person name="Hatakeyama M."/>
            <person name="Aluri S."/>
            <person name="Balachadran M.T."/>
            <person name="Sivarajan S.R."/>
            <person name="Poveda L."/>
            <person name="Shimizu-Inatsugi R."/>
            <person name="Schlapbach R."/>
            <person name="Sreeman S.M."/>
            <person name="Shimizu K.K."/>
        </authorList>
    </citation>
    <scope>NUCLEOTIDE SEQUENCE</scope>
</reference>
<evidence type="ECO:0000313" key="1">
    <source>
        <dbReference type="EMBL" id="GJN35059.1"/>
    </source>
</evidence>
<dbReference type="PANTHER" id="PTHR33116:SF86">
    <property type="entry name" value="REVERSE TRANSCRIPTASE DOMAIN-CONTAINING PROTEIN"/>
    <property type="match status" value="1"/>
</dbReference>
<protein>
    <recommendedName>
        <fullName evidence="3">Reverse transcriptase</fullName>
    </recommendedName>
</protein>
<name>A0AAV5FJT3_ELECO</name>
<evidence type="ECO:0000313" key="2">
    <source>
        <dbReference type="Proteomes" id="UP001054889"/>
    </source>
</evidence>
<evidence type="ECO:0008006" key="3">
    <source>
        <dbReference type="Google" id="ProtNLM"/>
    </source>
</evidence>
<comment type="caution">
    <text evidence="1">The sequence shown here is derived from an EMBL/GenBank/DDBJ whole genome shotgun (WGS) entry which is preliminary data.</text>
</comment>
<dbReference type="AlphaFoldDB" id="A0AAV5FJT3"/>